<dbReference type="NCBIfam" id="TIGR04350">
    <property type="entry name" value="C_S_lyase_PatB"/>
    <property type="match status" value="1"/>
</dbReference>
<name>A0A087EBC3_9BIFI</name>
<dbReference type="InterPro" id="IPR051798">
    <property type="entry name" value="Class-II_PLP-Dep_Aminotrans"/>
</dbReference>
<dbReference type="GO" id="GO:0047804">
    <property type="term" value="F:cysteine-S-conjugate beta-lyase activity"/>
    <property type="evidence" value="ECO:0007669"/>
    <property type="project" value="UniProtKB-EC"/>
</dbReference>
<dbReference type="PANTHER" id="PTHR43525">
    <property type="entry name" value="PROTEIN MALY"/>
    <property type="match status" value="1"/>
</dbReference>
<evidence type="ECO:0000256" key="5">
    <source>
        <dbReference type="ARBA" id="ARBA00037974"/>
    </source>
</evidence>
<feature type="domain" description="Aminotransferase class I/classII large" evidence="6">
    <location>
        <begin position="32"/>
        <end position="377"/>
    </location>
</feature>
<dbReference type="GO" id="GO:0030170">
    <property type="term" value="F:pyridoxal phosphate binding"/>
    <property type="evidence" value="ECO:0007669"/>
    <property type="project" value="InterPro"/>
</dbReference>
<dbReference type="InterPro" id="IPR004839">
    <property type="entry name" value="Aminotransferase_I/II_large"/>
</dbReference>
<dbReference type="PANTHER" id="PTHR43525:SF1">
    <property type="entry name" value="PROTEIN MALY"/>
    <property type="match status" value="1"/>
</dbReference>
<dbReference type="EMBL" id="JGZR01000002">
    <property type="protein sequence ID" value="KFJ05074.1"/>
    <property type="molecule type" value="Genomic_DNA"/>
</dbReference>
<evidence type="ECO:0000256" key="3">
    <source>
        <dbReference type="ARBA" id="ARBA00022898"/>
    </source>
</evidence>
<keyword evidence="3" id="KW-0663">Pyridoxal phosphate</keyword>
<dbReference type="STRING" id="77635.BISU_1604"/>
<dbReference type="EC" id="4.4.1.13" evidence="2"/>
<sequence>MTYDFDEPVERSGTYATKWNVAPGELPMWVADMDFRTAPEVTEAVVARAKHGVFGYTDIPDEFRQSVACWWRERHGWNVDPQWVDFCTGVVPALSSCVRTLSQPGGKVAVVAPVYNIFFNSILNSGREAISCDLDYVDGAYHLDLGALERTLSDPQVRLLIFCNPHNPTGTIWTADELRAVGDICARHGVTVISDEIHCDLTAPGTSYTPFASVSDEYARVSVTCVSASKAFNLAGLQGAAVIIPDDELRARVVKGLNRDEVAESNDFAVVAAIAAFTKGGPWLDELRAYLQANREHATSFIASRIPGLHATAANATYLMWIDCGAICEDSIALAGFLRQETGLILSAGAVYRGNGSRFLRMNLACPRSRLDDGLGRLERGIAAWTRR</sequence>
<comment type="caution">
    <text evidence="7">The sequence shown here is derived from an EMBL/GenBank/DDBJ whole genome shotgun (WGS) entry which is preliminary data.</text>
</comment>
<dbReference type="CDD" id="cd00609">
    <property type="entry name" value="AAT_like"/>
    <property type="match status" value="1"/>
</dbReference>
<proteinExistence type="inferred from homology"/>
<dbReference type="InterPro" id="IPR015422">
    <property type="entry name" value="PyrdxlP-dep_Trfase_small"/>
</dbReference>
<dbReference type="RefSeq" id="WP_024463806.1">
    <property type="nucleotide sequence ID" value="NZ_CP062939.1"/>
</dbReference>
<reference evidence="7 8" key="1">
    <citation type="submission" date="2014-03" db="EMBL/GenBank/DDBJ databases">
        <title>Genomics of Bifidobacteria.</title>
        <authorList>
            <person name="Ventura M."/>
            <person name="Milani C."/>
            <person name="Lugli G.A."/>
        </authorList>
    </citation>
    <scope>NUCLEOTIDE SEQUENCE [LARGE SCALE GENOMIC DNA]</scope>
    <source>
        <strain evidence="7 8">LMG 11597</strain>
    </source>
</reference>
<protein>
    <recommendedName>
        <fullName evidence="2">cysteine-S-conjugate beta-lyase</fullName>
        <ecNumber evidence="2">4.4.1.13</ecNumber>
    </recommendedName>
</protein>
<dbReference type="InterPro" id="IPR027619">
    <property type="entry name" value="C-S_lyase_PatB-like"/>
</dbReference>
<gene>
    <name evidence="7" type="ORF">BISU_1604</name>
</gene>
<keyword evidence="4 7" id="KW-0456">Lyase</keyword>
<evidence type="ECO:0000256" key="4">
    <source>
        <dbReference type="ARBA" id="ARBA00023239"/>
    </source>
</evidence>
<dbReference type="SUPFAM" id="SSF53383">
    <property type="entry name" value="PLP-dependent transferases"/>
    <property type="match status" value="1"/>
</dbReference>
<evidence type="ECO:0000313" key="7">
    <source>
        <dbReference type="EMBL" id="KFJ05074.1"/>
    </source>
</evidence>
<comment type="similarity">
    <text evidence="5">Belongs to the class-II pyridoxal-phosphate-dependent aminotransferase family. MalY/PatB cystathionine beta-lyase subfamily.</text>
</comment>
<dbReference type="InterPro" id="IPR015421">
    <property type="entry name" value="PyrdxlP-dep_Trfase_major"/>
</dbReference>
<comment type="cofactor">
    <cofactor evidence="1">
        <name>pyridoxal 5'-phosphate</name>
        <dbReference type="ChEBI" id="CHEBI:597326"/>
    </cofactor>
</comment>
<evidence type="ECO:0000256" key="1">
    <source>
        <dbReference type="ARBA" id="ARBA00001933"/>
    </source>
</evidence>
<organism evidence="7 8">
    <name type="scientific">Bifidobacterium subtile</name>
    <dbReference type="NCBI Taxonomy" id="77635"/>
    <lineage>
        <taxon>Bacteria</taxon>
        <taxon>Bacillati</taxon>
        <taxon>Actinomycetota</taxon>
        <taxon>Actinomycetes</taxon>
        <taxon>Bifidobacteriales</taxon>
        <taxon>Bifidobacteriaceae</taxon>
        <taxon>Bifidobacterium</taxon>
    </lineage>
</organism>
<evidence type="ECO:0000256" key="2">
    <source>
        <dbReference type="ARBA" id="ARBA00012224"/>
    </source>
</evidence>
<dbReference type="Pfam" id="PF00155">
    <property type="entry name" value="Aminotran_1_2"/>
    <property type="match status" value="1"/>
</dbReference>
<dbReference type="OrthoDB" id="3224382at2"/>
<dbReference type="Proteomes" id="UP000029055">
    <property type="component" value="Unassembled WGS sequence"/>
</dbReference>
<keyword evidence="8" id="KW-1185">Reference proteome</keyword>
<dbReference type="Gene3D" id="3.40.640.10">
    <property type="entry name" value="Type I PLP-dependent aspartate aminotransferase-like (Major domain)"/>
    <property type="match status" value="1"/>
</dbReference>
<dbReference type="AlphaFoldDB" id="A0A087EBC3"/>
<evidence type="ECO:0000259" key="6">
    <source>
        <dbReference type="Pfam" id="PF00155"/>
    </source>
</evidence>
<dbReference type="Gene3D" id="3.90.1150.10">
    <property type="entry name" value="Aspartate Aminotransferase, domain 1"/>
    <property type="match status" value="1"/>
</dbReference>
<dbReference type="InterPro" id="IPR015424">
    <property type="entry name" value="PyrdxlP-dep_Trfase"/>
</dbReference>
<dbReference type="eggNOG" id="COG1168">
    <property type="taxonomic scope" value="Bacteria"/>
</dbReference>
<evidence type="ECO:0000313" key="8">
    <source>
        <dbReference type="Proteomes" id="UP000029055"/>
    </source>
</evidence>
<accession>A0A087EBC3</accession>